<dbReference type="SUPFAM" id="SSF52374">
    <property type="entry name" value="Nucleotidylyl transferase"/>
    <property type="match status" value="1"/>
</dbReference>
<feature type="short sequence motif" description="'HIGH' region" evidence="10">
    <location>
        <begin position="61"/>
        <end position="70"/>
    </location>
</feature>
<evidence type="ECO:0000256" key="8">
    <source>
        <dbReference type="ARBA" id="ARBA00023146"/>
    </source>
</evidence>
<dbReference type="Proteomes" id="UP000005737">
    <property type="component" value="Unassembled WGS sequence"/>
</dbReference>
<comment type="subcellular location">
    <subcellularLocation>
        <location evidence="10">Cytoplasm</location>
    </subcellularLocation>
</comment>
<dbReference type="FunFam" id="3.40.50.620:FF:000061">
    <property type="entry name" value="Tyrosine--tRNA ligase"/>
    <property type="match status" value="1"/>
</dbReference>
<dbReference type="GO" id="GO:0005829">
    <property type="term" value="C:cytosol"/>
    <property type="evidence" value="ECO:0007669"/>
    <property type="project" value="TreeGrafter"/>
</dbReference>
<evidence type="ECO:0000256" key="6">
    <source>
        <dbReference type="ARBA" id="ARBA00022884"/>
    </source>
</evidence>
<feature type="compositionally biased region" description="Basic and acidic residues" evidence="12">
    <location>
        <begin position="1"/>
        <end position="12"/>
    </location>
</feature>
<feature type="binding site" evidence="10">
    <location>
        <position position="248"/>
    </location>
    <ligand>
        <name>ATP</name>
        <dbReference type="ChEBI" id="CHEBI:30616"/>
    </ligand>
</feature>
<dbReference type="Gene3D" id="1.10.240.10">
    <property type="entry name" value="Tyrosyl-Transfer RNA Synthetase"/>
    <property type="match status" value="1"/>
</dbReference>
<keyword evidence="2 10" id="KW-0963">Cytoplasm</keyword>
<keyword evidence="5 10" id="KW-0067">ATP-binding</keyword>
<dbReference type="GO" id="GO:0004831">
    <property type="term" value="F:tyrosine-tRNA ligase activity"/>
    <property type="evidence" value="ECO:0007669"/>
    <property type="project" value="UniProtKB-UniRule"/>
</dbReference>
<dbReference type="PROSITE" id="PS50889">
    <property type="entry name" value="S4"/>
    <property type="match status" value="1"/>
</dbReference>
<dbReference type="InterPro" id="IPR024088">
    <property type="entry name" value="Tyr-tRNA-ligase_bac-type"/>
</dbReference>
<evidence type="ECO:0000256" key="11">
    <source>
        <dbReference type="PROSITE-ProRule" id="PRU00182"/>
    </source>
</evidence>
<evidence type="ECO:0000256" key="3">
    <source>
        <dbReference type="ARBA" id="ARBA00022598"/>
    </source>
</evidence>
<dbReference type="GO" id="GO:0006437">
    <property type="term" value="P:tyrosyl-tRNA aminoacylation"/>
    <property type="evidence" value="ECO:0007669"/>
    <property type="project" value="UniProtKB-UniRule"/>
</dbReference>
<keyword evidence="8 10" id="KW-0030">Aminoacyl-tRNA synthetase</keyword>
<dbReference type="HOGENOM" id="CLU_024003_5_0_12"/>
<dbReference type="PANTHER" id="PTHR11766">
    <property type="entry name" value="TYROSYL-TRNA SYNTHETASE"/>
    <property type="match status" value="1"/>
</dbReference>
<accession>H2CJ89</accession>
<organism evidence="13 14">
    <name type="scientific">Leptonema illini DSM 21528</name>
    <dbReference type="NCBI Taxonomy" id="929563"/>
    <lineage>
        <taxon>Bacteria</taxon>
        <taxon>Pseudomonadati</taxon>
        <taxon>Spirochaetota</taxon>
        <taxon>Spirochaetia</taxon>
        <taxon>Leptospirales</taxon>
        <taxon>Leptospiraceae</taxon>
        <taxon>Leptonema</taxon>
    </lineage>
</organism>
<comment type="catalytic activity">
    <reaction evidence="9 10">
        <text>tRNA(Tyr) + L-tyrosine + ATP = L-tyrosyl-tRNA(Tyr) + AMP + diphosphate + H(+)</text>
        <dbReference type="Rhea" id="RHEA:10220"/>
        <dbReference type="Rhea" id="RHEA-COMP:9706"/>
        <dbReference type="Rhea" id="RHEA-COMP:9707"/>
        <dbReference type="ChEBI" id="CHEBI:15378"/>
        <dbReference type="ChEBI" id="CHEBI:30616"/>
        <dbReference type="ChEBI" id="CHEBI:33019"/>
        <dbReference type="ChEBI" id="CHEBI:58315"/>
        <dbReference type="ChEBI" id="CHEBI:78442"/>
        <dbReference type="ChEBI" id="CHEBI:78536"/>
        <dbReference type="ChEBI" id="CHEBI:456215"/>
        <dbReference type="EC" id="6.1.1.1"/>
    </reaction>
</comment>
<keyword evidence="7 10" id="KW-0648">Protein biosynthesis</keyword>
<keyword evidence="14" id="KW-1185">Reference proteome</keyword>
<dbReference type="InterPro" id="IPR001412">
    <property type="entry name" value="aa-tRNA-synth_I_CS"/>
</dbReference>
<evidence type="ECO:0000256" key="9">
    <source>
        <dbReference type="ARBA" id="ARBA00048248"/>
    </source>
</evidence>
<evidence type="ECO:0000256" key="1">
    <source>
        <dbReference type="ARBA" id="ARBA00011738"/>
    </source>
</evidence>
<dbReference type="PRINTS" id="PR01040">
    <property type="entry name" value="TRNASYNTHTYR"/>
</dbReference>
<dbReference type="InterPro" id="IPR002305">
    <property type="entry name" value="aa-tRNA-synth_Ic"/>
</dbReference>
<evidence type="ECO:0000313" key="14">
    <source>
        <dbReference type="Proteomes" id="UP000005737"/>
    </source>
</evidence>
<keyword evidence="6 11" id="KW-0694">RNA-binding</keyword>
<comment type="similarity">
    <text evidence="10">Belongs to the class-I aminoacyl-tRNA synthetase family. TyrS type 2 subfamily.</text>
</comment>
<evidence type="ECO:0000256" key="10">
    <source>
        <dbReference type="HAMAP-Rule" id="MF_02007"/>
    </source>
</evidence>
<dbReference type="EC" id="6.1.1.1" evidence="10"/>
<dbReference type="InterPro" id="IPR002307">
    <property type="entry name" value="Tyr-tRNA-ligase"/>
</dbReference>
<protein>
    <recommendedName>
        <fullName evidence="10">Tyrosine--tRNA ligase</fullName>
        <ecNumber evidence="10">6.1.1.1</ecNumber>
    </recommendedName>
    <alternativeName>
        <fullName evidence="10">Tyrosyl-tRNA synthetase</fullName>
        <shortName evidence="10">TyrRS</shortName>
    </alternativeName>
</protein>
<dbReference type="AlphaFoldDB" id="H2CJ89"/>
<keyword evidence="4 10" id="KW-0547">Nucleotide-binding</keyword>
<evidence type="ECO:0000256" key="4">
    <source>
        <dbReference type="ARBA" id="ARBA00022741"/>
    </source>
</evidence>
<dbReference type="RefSeq" id="WP_002771179.1">
    <property type="nucleotide sequence ID" value="NZ_JH597773.1"/>
</dbReference>
<dbReference type="CDD" id="cd00805">
    <property type="entry name" value="TyrRS_core"/>
    <property type="match status" value="1"/>
</dbReference>
<dbReference type="PROSITE" id="PS00178">
    <property type="entry name" value="AA_TRNA_LIGASE_I"/>
    <property type="match status" value="1"/>
</dbReference>
<dbReference type="STRING" id="183.GCA_002009735_02368"/>
<dbReference type="Gene3D" id="3.10.290.10">
    <property type="entry name" value="RNA-binding S4 domain"/>
    <property type="match status" value="1"/>
</dbReference>
<comment type="function">
    <text evidence="10">Catalyzes the attachment of tyrosine to tRNA(Tyr) in a two-step reaction: tyrosine is first activated by ATP to form Tyr-AMP and then transferred to the acceptor end of tRNA(Tyr).</text>
</comment>
<keyword evidence="3 10" id="KW-0436">Ligase</keyword>
<evidence type="ECO:0000256" key="2">
    <source>
        <dbReference type="ARBA" id="ARBA00022490"/>
    </source>
</evidence>
<dbReference type="GO" id="GO:0005524">
    <property type="term" value="F:ATP binding"/>
    <property type="evidence" value="ECO:0007669"/>
    <property type="project" value="UniProtKB-UniRule"/>
</dbReference>
<evidence type="ECO:0000256" key="12">
    <source>
        <dbReference type="SAM" id="MobiDB-lite"/>
    </source>
</evidence>
<dbReference type="InterPro" id="IPR024108">
    <property type="entry name" value="Tyr-tRNA-ligase_bac_2"/>
</dbReference>
<dbReference type="InterPro" id="IPR014729">
    <property type="entry name" value="Rossmann-like_a/b/a_fold"/>
</dbReference>
<dbReference type="EMBL" id="JH597773">
    <property type="protein sequence ID" value="EHQ06029.1"/>
    <property type="molecule type" value="Genomic_DNA"/>
</dbReference>
<dbReference type="InterPro" id="IPR036986">
    <property type="entry name" value="S4_RNA-bd_sf"/>
</dbReference>
<dbReference type="Gene3D" id="3.40.50.620">
    <property type="entry name" value="HUPs"/>
    <property type="match status" value="1"/>
</dbReference>
<evidence type="ECO:0000256" key="7">
    <source>
        <dbReference type="ARBA" id="ARBA00022917"/>
    </source>
</evidence>
<reference evidence="13 14" key="1">
    <citation type="submission" date="2011-10" db="EMBL/GenBank/DDBJ databases">
        <title>The Improved High-Quality Draft genome of Leptonema illini DSM 21528.</title>
        <authorList>
            <consortium name="US DOE Joint Genome Institute (JGI-PGF)"/>
            <person name="Lucas S."/>
            <person name="Copeland A."/>
            <person name="Lapidus A."/>
            <person name="Glavina del Rio T."/>
            <person name="Dalin E."/>
            <person name="Tice H."/>
            <person name="Bruce D."/>
            <person name="Goodwin L."/>
            <person name="Pitluck S."/>
            <person name="Peters L."/>
            <person name="Mikhailova N."/>
            <person name="Held B."/>
            <person name="Kyrpides N."/>
            <person name="Mavromatis K."/>
            <person name="Ivanova N."/>
            <person name="Markowitz V."/>
            <person name="Cheng J.-F."/>
            <person name="Hugenholtz P."/>
            <person name="Woyke T."/>
            <person name="Wu D."/>
            <person name="Gronow S."/>
            <person name="Wellnitz S."/>
            <person name="Brambilla E.-M."/>
            <person name="Klenk H.-P."/>
            <person name="Eisen J.A."/>
        </authorList>
    </citation>
    <scope>NUCLEOTIDE SEQUENCE [LARGE SCALE GENOMIC DNA]</scope>
    <source>
        <strain evidence="13 14">DSM 21528</strain>
    </source>
</reference>
<gene>
    <name evidence="10" type="primary">tyrS</name>
    <name evidence="13" type="ORF">Lepil_1338</name>
</gene>
<feature type="short sequence motif" description="'KMSKS' region" evidence="10">
    <location>
        <begin position="245"/>
        <end position="249"/>
    </location>
</feature>
<dbReference type="NCBIfam" id="TIGR00234">
    <property type="entry name" value="tyrS"/>
    <property type="match status" value="1"/>
</dbReference>
<evidence type="ECO:0000313" key="13">
    <source>
        <dbReference type="EMBL" id="EHQ06029.1"/>
    </source>
</evidence>
<dbReference type="HAMAP" id="MF_02007">
    <property type="entry name" value="Tyr_tRNA_synth_type2"/>
    <property type="match status" value="1"/>
</dbReference>
<feature type="region of interest" description="Disordered" evidence="12">
    <location>
        <begin position="1"/>
        <end position="21"/>
    </location>
</feature>
<proteinExistence type="inferred from homology"/>
<dbReference type="SUPFAM" id="SSF55174">
    <property type="entry name" value="Alpha-L RNA-binding motif"/>
    <property type="match status" value="1"/>
</dbReference>
<comment type="subunit">
    <text evidence="1 10">Homodimer.</text>
</comment>
<dbReference type="CDD" id="cd00165">
    <property type="entry name" value="S4"/>
    <property type="match status" value="1"/>
</dbReference>
<evidence type="ECO:0000256" key="5">
    <source>
        <dbReference type="ARBA" id="ARBA00022840"/>
    </source>
</evidence>
<name>H2CJ89_9LEPT</name>
<dbReference type="PANTHER" id="PTHR11766:SF1">
    <property type="entry name" value="TYROSINE--TRNA LIGASE"/>
    <property type="match status" value="1"/>
</dbReference>
<dbReference type="GO" id="GO:0003723">
    <property type="term" value="F:RNA binding"/>
    <property type="evidence" value="ECO:0007669"/>
    <property type="project" value="UniProtKB-KW"/>
</dbReference>
<dbReference type="Pfam" id="PF00579">
    <property type="entry name" value="tRNA-synt_1b"/>
    <property type="match status" value="1"/>
</dbReference>
<sequence length="426" mass="48089">MAGKETTPEAKELPISNETKADFEKIKRGTEEILPEKELLQLLERARREKRPLKIKAGFDPTAPDLHLGHTVLLRKLRHFQEMGHRILFLIGDFTGMIGDPTGRSATRKRLTKEEVIENAKTYERQVYRILDREKTEIVFNSKWLADMRFEDVLGLTARYTVARMIERDDFQKRMAAGDSISMIEFMYPLIQGYDSVALESDVELGGTDQKFNLLVGRTLQEQFGQAGQCIVTMPLLVGLDGVKKMSKSFGNYIGIDETPYQIFAKTMSVSDDLMWNYYTLLTDVPDSEMTQMKEAIEKGTNPMDFKKKLGELLVDWLHPGEGKAAREKWESEKSAARQDKMVLPPDTPVFDVPTTMQTDGKAELAKILVESGTEASMSAVKRLIEAGSVKIGDTLETVKDAKMALAFPGEYAVRVGKKKYLVIRG</sequence>